<dbReference type="Gene3D" id="1.10.10.60">
    <property type="entry name" value="Homeodomain-like"/>
    <property type="match status" value="1"/>
</dbReference>
<dbReference type="Pfam" id="PF14525">
    <property type="entry name" value="AraC_binding_2"/>
    <property type="match status" value="1"/>
</dbReference>
<evidence type="ECO:0000259" key="4">
    <source>
        <dbReference type="PROSITE" id="PS01124"/>
    </source>
</evidence>
<dbReference type="InterPro" id="IPR035418">
    <property type="entry name" value="AraC-bd_2"/>
</dbReference>
<name>A0ABY7U4U1_9SPHN</name>
<protein>
    <submittedName>
        <fullName evidence="5">Helix-turn-helix domain-containing protein</fullName>
    </submittedName>
</protein>
<dbReference type="InterPro" id="IPR009057">
    <property type="entry name" value="Homeodomain-like_sf"/>
</dbReference>
<gene>
    <name evidence="5" type="ORF">PQ457_17875</name>
</gene>
<dbReference type="PRINTS" id="PR00032">
    <property type="entry name" value="HTHARAC"/>
</dbReference>
<proteinExistence type="predicted"/>
<evidence type="ECO:0000256" key="3">
    <source>
        <dbReference type="ARBA" id="ARBA00023163"/>
    </source>
</evidence>
<keyword evidence="2" id="KW-0238">DNA-binding</keyword>
<geneLocation type="plasmid" evidence="5 6">
    <name>unnamed1</name>
</geneLocation>
<evidence type="ECO:0000313" key="5">
    <source>
        <dbReference type="EMBL" id="WCT79932.1"/>
    </source>
</evidence>
<dbReference type="Proteomes" id="UP001218231">
    <property type="component" value="Plasmid unnamed1"/>
</dbReference>
<keyword evidence="6" id="KW-1185">Reference proteome</keyword>
<feature type="domain" description="HTH araC/xylS-type" evidence="4">
    <location>
        <begin position="204"/>
        <end position="304"/>
    </location>
</feature>
<dbReference type="RefSeq" id="WP_273620204.1">
    <property type="nucleotide sequence ID" value="NZ_CP117418.1"/>
</dbReference>
<evidence type="ECO:0000256" key="1">
    <source>
        <dbReference type="ARBA" id="ARBA00023015"/>
    </source>
</evidence>
<keyword evidence="3" id="KW-0804">Transcription</keyword>
<dbReference type="InterPro" id="IPR018060">
    <property type="entry name" value="HTH_AraC"/>
</dbReference>
<dbReference type="SMART" id="SM00342">
    <property type="entry name" value="HTH_ARAC"/>
    <property type="match status" value="1"/>
</dbReference>
<dbReference type="InterPro" id="IPR020449">
    <property type="entry name" value="Tscrpt_reg_AraC-type_HTH"/>
</dbReference>
<evidence type="ECO:0000313" key="6">
    <source>
        <dbReference type="Proteomes" id="UP001218231"/>
    </source>
</evidence>
<dbReference type="EMBL" id="CP117418">
    <property type="protein sequence ID" value="WCT79932.1"/>
    <property type="molecule type" value="Genomic_DNA"/>
</dbReference>
<dbReference type="PROSITE" id="PS01124">
    <property type="entry name" value="HTH_ARAC_FAMILY_2"/>
    <property type="match status" value="1"/>
</dbReference>
<accession>A0ABY7U4U1</accession>
<dbReference type="InterPro" id="IPR050204">
    <property type="entry name" value="AraC_XylS_family_regulators"/>
</dbReference>
<dbReference type="PROSITE" id="PS00041">
    <property type="entry name" value="HTH_ARAC_FAMILY_1"/>
    <property type="match status" value="1"/>
</dbReference>
<keyword evidence="5" id="KW-0614">Plasmid</keyword>
<dbReference type="InterPro" id="IPR018062">
    <property type="entry name" value="HTH_AraC-typ_CS"/>
</dbReference>
<dbReference type="PANTHER" id="PTHR46796:SF6">
    <property type="entry name" value="ARAC SUBFAMILY"/>
    <property type="match status" value="1"/>
</dbReference>
<sequence>MLTRHATGSVSANERLDYWNDLVAAMFPGMTVDGARDIDASWTGCRLGDFGLSLALSQRSSVRRWAGSAPQSGGERGLIHFQSQGFSATEQCGRHAALFSGDLTFCAPEEPYGIEISDRNAMFVIDFPWEALRAYGVRPGLILRHRTPSLGVLRGFIASIFAQSWSDTHTPAESEALGEVLMRLLANAMRTRQSRPEAGADLRERVLAFVEDNLANGALRTGAIAQSLGVPPREVQMVFAEMATTASDYINTRRLALAADRLRKGTRGASLSDLAYELGFSDAAHFSRRFRERFGETPSFYATRFRA</sequence>
<evidence type="ECO:0000256" key="2">
    <source>
        <dbReference type="ARBA" id="ARBA00023125"/>
    </source>
</evidence>
<keyword evidence="1" id="KW-0805">Transcription regulation</keyword>
<dbReference type="Pfam" id="PF12833">
    <property type="entry name" value="HTH_18"/>
    <property type="match status" value="1"/>
</dbReference>
<organism evidence="5 6">
    <name type="scientific">Novosphingobium humi</name>
    <dbReference type="NCBI Taxonomy" id="2282397"/>
    <lineage>
        <taxon>Bacteria</taxon>
        <taxon>Pseudomonadati</taxon>
        <taxon>Pseudomonadota</taxon>
        <taxon>Alphaproteobacteria</taxon>
        <taxon>Sphingomonadales</taxon>
        <taxon>Sphingomonadaceae</taxon>
        <taxon>Novosphingobium</taxon>
    </lineage>
</organism>
<dbReference type="PANTHER" id="PTHR46796">
    <property type="entry name" value="HTH-TYPE TRANSCRIPTIONAL ACTIVATOR RHAS-RELATED"/>
    <property type="match status" value="1"/>
</dbReference>
<reference evidence="5 6" key="1">
    <citation type="submission" date="2023-02" db="EMBL/GenBank/DDBJ databases">
        <title>Genome sequence of Novosphingobium humi KACC 19094.</title>
        <authorList>
            <person name="Kim S."/>
            <person name="Heo J."/>
            <person name="Kwon S.-W."/>
        </authorList>
    </citation>
    <scope>NUCLEOTIDE SEQUENCE [LARGE SCALE GENOMIC DNA]</scope>
    <source>
        <strain evidence="5 6">KACC 19094</strain>
        <plasmid evidence="5 6">unnamed1</plasmid>
    </source>
</reference>
<dbReference type="SUPFAM" id="SSF46689">
    <property type="entry name" value="Homeodomain-like"/>
    <property type="match status" value="1"/>
</dbReference>